<comment type="subcellular location">
    <subcellularLocation>
        <location evidence="9">Cytoplasm</location>
    </subcellularLocation>
</comment>
<dbReference type="GO" id="GO:0019303">
    <property type="term" value="P:D-ribose catabolic process"/>
    <property type="evidence" value="ECO:0007669"/>
    <property type="project" value="UniProtKB-UniRule"/>
</dbReference>
<keyword evidence="6 9" id="KW-0460">Magnesium</keyword>
<dbReference type="InterPro" id="IPR002139">
    <property type="entry name" value="Ribo/fructo_kinase"/>
</dbReference>
<dbReference type="UniPathway" id="UPA00916">
    <property type="reaction ID" value="UER00889"/>
</dbReference>
<comment type="similarity">
    <text evidence="9">Belongs to the carbohydrate kinase PfkB family. Ribokinase subfamily.</text>
</comment>
<feature type="binding site" evidence="9">
    <location>
        <position position="322"/>
    </location>
    <ligand>
        <name>K(+)</name>
        <dbReference type="ChEBI" id="CHEBI:29103"/>
    </ligand>
</feature>
<comment type="cofactor">
    <cofactor evidence="9">
        <name>Mg(2+)</name>
        <dbReference type="ChEBI" id="CHEBI:18420"/>
    </cofactor>
    <text evidence="9">Requires a divalent cation, most likely magnesium in vivo, as an electrophilic catalyst to aid phosphoryl group transfer. It is the chelate of the metal and the nucleotide that is the actual substrate.</text>
</comment>
<reference evidence="11 12" key="1">
    <citation type="submission" date="2019-10" db="EMBL/GenBank/DDBJ databases">
        <title>Bifidobacterium from non-human primates.</title>
        <authorList>
            <person name="Modesto M."/>
        </authorList>
    </citation>
    <scope>NUCLEOTIDE SEQUENCE [LARGE SCALE GENOMIC DNA]</scope>
    <source>
        <strain evidence="11 12">TRE17</strain>
    </source>
</reference>
<evidence type="ECO:0000313" key="12">
    <source>
        <dbReference type="Proteomes" id="UP000469194"/>
    </source>
</evidence>
<sequence length="338" mass="34525">MSDASETLGLLDRIHGTVSVVGSMNADYTVTTERLPGPGETVNGSPLRILPGGKSGNQAAAAALLGADVRMFGAVGSDANADFLLGKLTDAGVDVSGVRHVTGASGTTVITVDANGENTIVYSPGSNASVDVEYVTSARDALTEADVLGLCLESPIDTVTAAARLCRESGVTVLLNDSPFTPVLPPELIAAADILLVNEHEMAQLLGIDEPADGDWNGFDWTAALERLRAFGFEKAIVTLGGDGSVVLDATAAGRSSATAGDPRVTRIAPVRVDAVDTTGCGDSFMGTVLAGLASGFELHEAARLASYVSAYAATGHGAQASYGTAARIRERFGGDER</sequence>
<evidence type="ECO:0000256" key="7">
    <source>
        <dbReference type="ARBA" id="ARBA00022958"/>
    </source>
</evidence>
<feature type="binding site" evidence="9">
    <location>
        <begin position="239"/>
        <end position="244"/>
    </location>
    <ligand>
        <name>ATP</name>
        <dbReference type="ChEBI" id="CHEBI:30616"/>
    </ligand>
</feature>
<evidence type="ECO:0000256" key="8">
    <source>
        <dbReference type="ARBA" id="ARBA00023277"/>
    </source>
</evidence>
<feature type="binding site" evidence="9">
    <location>
        <position position="279"/>
    </location>
    <ligand>
        <name>K(+)</name>
        <dbReference type="ChEBI" id="CHEBI:29103"/>
    </ligand>
</feature>
<comment type="caution">
    <text evidence="9">Lacks conserved residue(s) required for the propagation of feature annotation.</text>
</comment>
<dbReference type="CDD" id="cd01174">
    <property type="entry name" value="ribokinase"/>
    <property type="match status" value="1"/>
</dbReference>
<keyword evidence="12" id="KW-1185">Reference proteome</keyword>
<evidence type="ECO:0000256" key="3">
    <source>
        <dbReference type="ARBA" id="ARBA00022741"/>
    </source>
</evidence>
<feature type="binding site" evidence="9">
    <location>
        <position position="277"/>
    </location>
    <ligand>
        <name>K(+)</name>
        <dbReference type="ChEBI" id="CHEBI:29103"/>
    </ligand>
</feature>
<dbReference type="Pfam" id="PF00294">
    <property type="entry name" value="PfkB"/>
    <property type="match status" value="1"/>
</dbReference>
<feature type="domain" description="Carbohydrate kinase PfkB" evidence="10">
    <location>
        <begin position="18"/>
        <end position="322"/>
    </location>
</feature>
<feature type="active site" description="Proton acceptor" evidence="9">
    <location>
        <position position="283"/>
    </location>
</feature>
<feature type="binding site" evidence="9">
    <location>
        <begin position="53"/>
        <end position="57"/>
    </location>
    <ligand>
        <name>substrate</name>
    </ligand>
</feature>
<dbReference type="Proteomes" id="UP000469194">
    <property type="component" value="Unassembled WGS sequence"/>
</dbReference>
<evidence type="ECO:0000313" key="11">
    <source>
        <dbReference type="EMBL" id="NEG88560.1"/>
    </source>
</evidence>
<dbReference type="SUPFAM" id="SSF53613">
    <property type="entry name" value="Ribokinase-like"/>
    <property type="match status" value="1"/>
</dbReference>
<gene>
    <name evidence="9" type="primary">rbsK</name>
    <name evidence="11" type="ORF">GFD25_00775</name>
</gene>
<keyword evidence="4 9" id="KW-0418">Kinase</keyword>
<name>A0A6N9Z240_9BIFI</name>
<evidence type="ECO:0000256" key="9">
    <source>
        <dbReference type="HAMAP-Rule" id="MF_01987"/>
    </source>
</evidence>
<dbReference type="InterPro" id="IPR011877">
    <property type="entry name" value="Ribokinase"/>
</dbReference>
<comment type="activity regulation">
    <text evidence="9">Activated by a monovalent cation that binds near, but not in, the active site. The most likely occupant of the site in vivo is potassium. Ion binding induces a conformational change that may alter substrate affinity.</text>
</comment>
<dbReference type="GO" id="GO:0005524">
    <property type="term" value="F:ATP binding"/>
    <property type="evidence" value="ECO:0007669"/>
    <property type="project" value="UniProtKB-UniRule"/>
</dbReference>
<dbReference type="RefSeq" id="WP_163228962.1">
    <property type="nucleotide sequence ID" value="NZ_WHZW01000001.1"/>
</dbReference>
<protein>
    <recommendedName>
        <fullName evidence="9">Ribokinase</fullName>
        <shortName evidence="9">RK</shortName>
        <ecNumber evidence="9">2.7.1.15</ecNumber>
    </recommendedName>
</protein>
<dbReference type="HAMAP" id="MF_01987">
    <property type="entry name" value="Ribokinase"/>
    <property type="match status" value="1"/>
</dbReference>
<accession>A0A6N9Z240</accession>
<comment type="subunit">
    <text evidence="9">Homodimer.</text>
</comment>
<dbReference type="PANTHER" id="PTHR10584:SF166">
    <property type="entry name" value="RIBOKINASE"/>
    <property type="match status" value="1"/>
</dbReference>
<evidence type="ECO:0000259" key="10">
    <source>
        <dbReference type="Pfam" id="PF00294"/>
    </source>
</evidence>
<feature type="binding site" evidence="9">
    <location>
        <position position="153"/>
    </location>
    <ligand>
        <name>substrate</name>
    </ligand>
</feature>
<dbReference type="Gene3D" id="3.40.1190.20">
    <property type="match status" value="1"/>
</dbReference>
<dbReference type="AlphaFoldDB" id="A0A6N9Z240"/>
<keyword evidence="1 9" id="KW-0808">Transferase</keyword>
<comment type="pathway">
    <text evidence="9">Carbohydrate metabolism; D-ribose degradation; D-ribose 5-phosphate from beta-D-ribopyranose: step 2/2.</text>
</comment>
<feature type="binding site" evidence="9">
    <location>
        <position position="283"/>
    </location>
    <ligand>
        <name>substrate</name>
    </ligand>
</feature>
<dbReference type="EMBL" id="WHZW01000001">
    <property type="protein sequence ID" value="NEG88560.1"/>
    <property type="molecule type" value="Genomic_DNA"/>
</dbReference>
<feature type="binding site" evidence="9">
    <location>
        <begin position="282"/>
        <end position="283"/>
    </location>
    <ligand>
        <name>ATP</name>
        <dbReference type="ChEBI" id="CHEBI:30616"/>
    </ligand>
</feature>
<evidence type="ECO:0000256" key="4">
    <source>
        <dbReference type="ARBA" id="ARBA00022777"/>
    </source>
</evidence>
<organism evidence="11 12">
    <name type="scientific">Bifidobacterium aerophilum</name>
    <dbReference type="NCBI Taxonomy" id="1798155"/>
    <lineage>
        <taxon>Bacteria</taxon>
        <taxon>Bacillati</taxon>
        <taxon>Actinomycetota</taxon>
        <taxon>Actinomycetes</taxon>
        <taxon>Bifidobacteriales</taxon>
        <taxon>Bifidobacteriaceae</taxon>
        <taxon>Bifidobacterium</taxon>
    </lineage>
</organism>
<feature type="binding site" evidence="9">
    <location>
        <position position="316"/>
    </location>
    <ligand>
        <name>K(+)</name>
        <dbReference type="ChEBI" id="CHEBI:29103"/>
    </ligand>
</feature>
<dbReference type="GO" id="GO:0005829">
    <property type="term" value="C:cytosol"/>
    <property type="evidence" value="ECO:0007669"/>
    <property type="project" value="TreeGrafter"/>
</dbReference>
<dbReference type="GO" id="GO:0004747">
    <property type="term" value="F:ribokinase activity"/>
    <property type="evidence" value="ECO:0007669"/>
    <property type="project" value="UniProtKB-UniRule"/>
</dbReference>
<dbReference type="GO" id="GO:0046872">
    <property type="term" value="F:metal ion binding"/>
    <property type="evidence" value="ECO:0007669"/>
    <property type="project" value="UniProtKB-KW"/>
</dbReference>
<keyword evidence="5 9" id="KW-0067">ATP-binding</keyword>
<evidence type="ECO:0000256" key="5">
    <source>
        <dbReference type="ARBA" id="ARBA00022840"/>
    </source>
</evidence>
<comment type="caution">
    <text evidence="11">The sequence shown here is derived from an EMBL/GenBank/DDBJ whole genome shotgun (WGS) entry which is preliminary data.</text>
</comment>
<dbReference type="InterPro" id="IPR011611">
    <property type="entry name" value="PfkB_dom"/>
</dbReference>
<dbReference type="InterPro" id="IPR029056">
    <property type="entry name" value="Ribokinase-like"/>
</dbReference>
<feature type="binding site" evidence="9">
    <location>
        <position position="318"/>
    </location>
    <ligand>
        <name>K(+)</name>
        <dbReference type="ChEBI" id="CHEBI:29103"/>
    </ligand>
</feature>
<keyword evidence="2 9" id="KW-0479">Metal-binding</keyword>
<feature type="binding site" evidence="9">
    <location>
        <begin position="25"/>
        <end position="27"/>
    </location>
    <ligand>
        <name>substrate</name>
    </ligand>
</feature>
<feature type="binding site" evidence="9">
    <location>
        <position position="198"/>
    </location>
    <ligand>
        <name>ATP</name>
        <dbReference type="ChEBI" id="CHEBI:30616"/>
    </ligand>
</feature>
<comment type="catalytic activity">
    <reaction evidence="9">
        <text>D-ribose + ATP = D-ribose 5-phosphate + ADP + H(+)</text>
        <dbReference type="Rhea" id="RHEA:13697"/>
        <dbReference type="ChEBI" id="CHEBI:15378"/>
        <dbReference type="ChEBI" id="CHEBI:30616"/>
        <dbReference type="ChEBI" id="CHEBI:47013"/>
        <dbReference type="ChEBI" id="CHEBI:78346"/>
        <dbReference type="ChEBI" id="CHEBI:456216"/>
        <dbReference type="EC" id="2.7.1.15"/>
    </reaction>
</comment>
<keyword evidence="3 9" id="KW-0547">Nucleotide-binding</keyword>
<evidence type="ECO:0000256" key="2">
    <source>
        <dbReference type="ARBA" id="ARBA00022723"/>
    </source>
</evidence>
<dbReference type="EC" id="2.7.1.15" evidence="9"/>
<keyword evidence="9" id="KW-0963">Cytoplasm</keyword>
<dbReference type="PRINTS" id="PR00990">
    <property type="entry name" value="RIBOKINASE"/>
</dbReference>
<proteinExistence type="inferred from homology"/>
<evidence type="ECO:0000256" key="1">
    <source>
        <dbReference type="ARBA" id="ARBA00022679"/>
    </source>
</evidence>
<keyword evidence="8 9" id="KW-0119">Carbohydrate metabolism</keyword>
<dbReference type="PANTHER" id="PTHR10584">
    <property type="entry name" value="SUGAR KINASE"/>
    <property type="match status" value="1"/>
</dbReference>
<comment type="function">
    <text evidence="9">Catalyzes the phosphorylation of ribose at O-5 in a reaction requiring ATP and magnesium. The resulting D-ribose-5-phosphate can then be used either for sythesis of nucleotides, histidine, and tryptophan, or as a component of the pentose phosphate pathway.</text>
</comment>
<keyword evidence="7 9" id="KW-0630">Potassium</keyword>
<evidence type="ECO:0000256" key="6">
    <source>
        <dbReference type="ARBA" id="ARBA00022842"/>
    </source>
</evidence>
<feature type="binding site" evidence="9">
    <location>
        <position position="313"/>
    </location>
    <ligand>
        <name>K(+)</name>
        <dbReference type="ChEBI" id="CHEBI:29103"/>
    </ligand>
</feature>